<dbReference type="HOGENOM" id="CLU_950044_0_0_1"/>
<dbReference type="PANTHER" id="PTHR42044">
    <property type="entry name" value="DUF676 DOMAIN-CONTAINING PROTEIN-RELATED"/>
    <property type="match status" value="1"/>
</dbReference>
<dbReference type="eggNOG" id="ENOG502RYMG">
    <property type="taxonomic scope" value="Eukaryota"/>
</dbReference>
<dbReference type="PANTHER" id="PTHR42044:SF2">
    <property type="entry name" value="DUF676 DOMAIN-CONTAINING PROTEIN"/>
    <property type="match status" value="1"/>
</dbReference>
<dbReference type="OrthoDB" id="202545at2759"/>
<sequence length="293" mass="31782">MHTILPYRLGLPFEIISLYLRRNLQIPTSTSTTLYDLVRTNLLKPHVDGVRVLAHNTGALDTAWVLSQLCADLPSHVLSEKLQVFTFGAAGVDMTASLGTLAPRDDLEKSQGQRLAYPAVTHFAFESDPFASIGVLPGIRQRLEGRYIGGLYSIGSGGIGTSRRRWTLDEYIDALFPGGDPRAGVLGQECTIDRKTSEIREMVALEQSINGVQLRMRKGRKKRLSWTALGAVASKTPDGGGSSRGSDDMAGAFALEEVRQRGIAIQGIRGYQNNALAAAVRGPHRLSPEEGVL</sequence>
<dbReference type="AlphaFoldDB" id="M7SH81"/>
<evidence type="ECO:0000313" key="1">
    <source>
        <dbReference type="EMBL" id="EMR63517.1"/>
    </source>
</evidence>
<evidence type="ECO:0000313" key="2">
    <source>
        <dbReference type="Proteomes" id="UP000012174"/>
    </source>
</evidence>
<dbReference type="Proteomes" id="UP000012174">
    <property type="component" value="Unassembled WGS sequence"/>
</dbReference>
<dbReference type="EMBL" id="KB707212">
    <property type="protein sequence ID" value="EMR63517.1"/>
    <property type="molecule type" value="Genomic_DNA"/>
</dbReference>
<accession>M7SH81</accession>
<organism evidence="1 2">
    <name type="scientific">Eutypa lata (strain UCR-EL1)</name>
    <name type="common">Grapevine dieback disease fungus</name>
    <name type="synonym">Eutypa armeniacae</name>
    <dbReference type="NCBI Taxonomy" id="1287681"/>
    <lineage>
        <taxon>Eukaryota</taxon>
        <taxon>Fungi</taxon>
        <taxon>Dikarya</taxon>
        <taxon>Ascomycota</taxon>
        <taxon>Pezizomycotina</taxon>
        <taxon>Sordariomycetes</taxon>
        <taxon>Xylariomycetidae</taxon>
        <taxon>Xylariales</taxon>
        <taxon>Diatrypaceae</taxon>
        <taxon>Eutypa</taxon>
    </lineage>
</organism>
<name>M7SH81_EUTLA</name>
<protein>
    <submittedName>
        <fullName evidence="1">Uncharacterized protein</fullName>
    </submittedName>
</protein>
<reference evidence="2" key="1">
    <citation type="journal article" date="2013" name="Genome Announc.">
        <title>Draft genome sequence of the grapevine dieback fungus Eutypa lata UCR-EL1.</title>
        <authorList>
            <person name="Blanco-Ulate B."/>
            <person name="Rolshausen P.E."/>
            <person name="Cantu D."/>
        </authorList>
    </citation>
    <scope>NUCLEOTIDE SEQUENCE [LARGE SCALE GENOMIC DNA]</scope>
    <source>
        <strain evidence="2">UCR-EL1</strain>
    </source>
</reference>
<gene>
    <name evidence="1" type="ORF">UCREL1_9547</name>
</gene>
<proteinExistence type="predicted"/>
<keyword evidence="2" id="KW-1185">Reference proteome</keyword>
<dbReference type="KEGG" id="ela:UCREL1_9547"/>